<comment type="caution">
    <text evidence="1">The sequence shown here is derived from an EMBL/GenBank/DDBJ whole genome shotgun (WGS) entry which is preliminary data.</text>
</comment>
<reference evidence="1 2" key="1">
    <citation type="submission" date="2010-10" db="EMBL/GenBank/DDBJ databases">
        <authorList>
            <person name="Richards V."/>
            <person name="Lefebure T."/>
            <person name="Suzuki H."/>
            <person name="Pavinski Bitar P."/>
            <person name="Stanhope M."/>
        </authorList>
    </citation>
    <scope>NUCLEOTIDE SEQUENCE [LARGE SCALE GENOMIC DNA]</scope>
    <source>
        <strain evidence="1 2">2008-988</strain>
    </source>
</reference>
<protein>
    <submittedName>
        <fullName evidence="1">Uncharacterized protein</fullName>
    </submittedName>
</protein>
<dbReference type="AlphaFoldDB" id="A0ABC9QLX0"/>
<proteinExistence type="predicted"/>
<sequence length="31" mass="3598">MYADPIKAGDQILEDQASQRRYEGKKIKECL</sequence>
<evidence type="ECO:0000313" key="1">
    <source>
        <dbReference type="EMBL" id="EIB54236.1"/>
    </source>
</evidence>
<organism evidence="1 2">
    <name type="scientific">Campylobacter jejuni subsp. jejuni 2008-988</name>
    <dbReference type="NCBI Taxonomy" id="889253"/>
    <lineage>
        <taxon>Bacteria</taxon>
        <taxon>Pseudomonadati</taxon>
        <taxon>Campylobacterota</taxon>
        <taxon>Epsilonproteobacteria</taxon>
        <taxon>Campylobacterales</taxon>
        <taxon>Campylobacteraceae</taxon>
        <taxon>Campylobacter</taxon>
    </lineage>
</organism>
<dbReference type="Proteomes" id="UP000003238">
    <property type="component" value="Unassembled WGS sequence"/>
</dbReference>
<evidence type="ECO:0000313" key="2">
    <source>
        <dbReference type="Proteomes" id="UP000003238"/>
    </source>
</evidence>
<gene>
    <name evidence="1" type="ORF">cje154_04069</name>
</gene>
<accession>A0ABC9QLX0</accession>
<name>A0ABC9QLX0_CAMJU</name>
<dbReference type="EMBL" id="AIOS01000027">
    <property type="protein sequence ID" value="EIB54236.1"/>
    <property type="molecule type" value="Genomic_DNA"/>
</dbReference>